<gene>
    <name evidence="4" type="ORF">NCTC5047_05923</name>
</gene>
<protein>
    <submittedName>
        <fullName evidence="4">Partial Glycosyl transferase group 1</fullName>
        <ecNumber evidence="4">2.4.1.11</ecNumber>
    </submittedName>
    <submittedName>
        <fullName evidence="3">Putative glycosyl transferase</fullName>
    </submittedName>
</protein>
<dbReference type="Pfam" id="PF13439">
    <property type="entry name" value="Glyco_transf_4"/>
    <property type="match status" value="1"/>
</dbReference>
<reference evidence="3" key="1">
    <citation type="submission" date="2016-08" db="EMBL/GenBank/DDBJ databases">
        <title>Exopolysaccharides genotypes of tissue-invasive Klebsiella pneumoniae strains.</title>
        <authorList>
            <person name="Fang C.T."/>
            <person name="Cheong C.M."/>
            <person name="Shih Y.J."/>
            <person name="Hsieh W.C."/>
            <person name="Yi W.C."/>
        </authorList>
    </citation>
    <scope>NUCLEOTIDE SEQUENCE</scope>
    <source>
        <strain evidence="3">C5046</strain>
    </source>
</reference>
<dbReference type="Gene3D" id="3.40.50.2000">
    <property type="entry name" value="Glycogen Phosphorylase B"/>
    <property type="match status" value="2"/>
</dbReference>
<dbReference type="InterPro" id="IPR028098">
    <property type="entry name" value="Glyco_trans_4-like_N"/>
</dbReference>
<evidence type="ECO:0000313" key="3">
    <source>
        <dbReference type="EMBL" id="BAV54137.1"/>
    </source>
</evidence>
<dbReference type="SUPFAM" id="SSF53756">
    <property type="entry name" value="UDP-Glycosyltransferase/glycogen phosphorylase"/>
    <property type="match status" value="1"/>
</dbReference>
<keyword evidence="3" id="KW-0808">Transferase</keyword>
<evidence type="ECO:0000259" key="1">
    <source>
        <dbReference type="Pfam" id="PF00534"/>
    </source>
</evidence>
<evidence type="ECO:0000313" key="4">
    <source>
        <dbReference type="EMBL" id="STT84859.1"/>
    </source>
</evidence>
<dbReference type="EMBL" id="UGLH01000006">
    <property type="protein sequence ID" value="STT84859.1"/>
    <property type="molecule type" value="Genomic_DNA"/>
</dbReference>
<dbReference type="InterPro" id="IPR001296">
    <property type="entry name" value="Glyco_trans_1"/>
</dbReference>
<dbReference type="GO" id="GO:1901135">
    <property type="term" value="P:carbohydrate derivative metabolic process"/>
    <property type="evidence" value="ECO:0007669"/>
    <property type="project" value="UniProtKB-ARBA"/>
</dbReference>
<dbReference type="Proteomes" id="UP000254340">
    <property type="component" value="Unassembled WGS sequence"/>
</dbReference>
<feature type="domain" description="Glycosyl transferase family 1" evidence="1">
    <location>
        <begin position="194"/>
        <end position="342"/>
    </location>
</feature>
<feature type="domain" description="Glycosyltransferase subfamily 4-like N-terminal" evidence="2">
    <location>
        <begin position="25"/>
        <end position="187"/>
    </location>
</feature>
<dbReference type="EMBL" id="LC176888">
    <property type="protein sequence ID" value="BAV54137.1"/>
    <property type="molecule type" value="Genomic_DNA"/>
</dbReference>
<dbReference type="AlphaFoldDB" id="A0A1B4Z402"/>
<keyword evidence="4" id="KW-0328">Glycosyltransferase</keyword>
<name>A0A1B4Z402_KLEPN</name>
<dbReference type="CDD" id="cd03811">
    <property type="entry name" value="GT4_GT28_WabH-like"/>
    <property type="match status" value="1"/>
</dbReference>
<evidence type="ECO:0000259" key="2">
    <source>
        <dbReference type="Pfam" id="PF13439"/>
    </source>
</evidence>
<organism evidence="3">
    <name type="scientific">Klebsiella pneumoniae</name>
    <dbReference type="NCBI Taxonomy" id="573"/>
    <lineage>
        <taxon>Bacteria</taxon>
        <taxon>Pseudomonadati</taxon>
        <taxon>Pseudomonadota</taxon>
        <taxon>Gammaproteobacteria</taxon>
        <taxon>Enterobacterales</taxon>
        <taxon>Enterobacteriaceae</taxon>
        <taxon>Klebsiella/Raoultella group</taxon>
        <taxon>Klebsiella</taxon>
        <taxon>Klebsiella pneumoniae complex</taxon>
    </lineage>
</organism>
<proteinExistence type="predicted"/>
<dbReference type="PANTHER" id="PTHR12526:SF630">
    <property type="entry name" value="GLYCOSYLTRANSFERASE"/>
    <property type="match status" value="1"/>
</dbReference>
<dbReference type="GO" id="GO:0004373">
    <property type="term" value="F:alpha-1,4-glucan glucosyltransferase (UDP-glucose donor) activity"/>
    <property type="evidence" value="ECO:0007669"/>
    <property type="project" value="UniProtKB-EC"/>
</dbReference>
<reference evidence="4 5" key="2">
    <citation type="submission" date="2018-06" db="EMBL/GenBank/DDBJ databases">
        <authorList>
            <consortium name="Pathogen Informatics"/>
            <person name="Doyle S."/>
        </authorList>
    </citation>
    <scope>NUCLEOTIDE SEQUENCE [LARGE SCALE GENOMIC DNA]</scope>
    <source>
        <strain evidence="4 5">NCTC5047</strain>
    </source>
</reference>
<sequence length="364" mass="41477">MLIPCIEGGDAVKNVLFVLPFLGYTGADRVIFTLLNNLDRTKIKPFLLVHSDKEEKSGLIKYLKDDVTVISLGINGRISRNLHRIIYGMRKNIKLYNIDTVLISDGTSNASISPFLFLFGDAKIIARESNLPSLFETKKVVRFLYKNFYSNYDRIIVQSNDMYDDLTKQMNISRDKIVKINNPLDYDFIISKSQEKSAYEMPSNKINLLAIGRLTYQKGFDLLLEGISKLKNDKYHLTLVGQGEDDMKLRDICKRLDIISKVTFIDKTDNPYALMKQADVFISSSRWEGYPNVVIEALACGLPVVANDYPGGINEIINDSNGYICDIRNDLEENLESALKLRNVSYDKKKIDVIFRAYEDTIIS</sequence>
<dbReference type="PANTHER" id="PTHR12526">
    <property type="entry name" value="GLYCOSYLTRANSFERASE"/>
    <property type="match status" value="1"/>
</dbReference>
<accession>A0A1B4Z402</accession>
<evidence type="ECO:0000313" key="5">
    <source>
        <dbReference type="Proteomes" id="UP000254340"/>
    </source>
</evidence>
<dbReference type="Pfam" id="PF00534">
    <property type="entry name" value="Glycos_transf_1"/>
    <property type="match status" value="1"/>
</dbReference>
<dbReference type="EC" id="2.4.1.11" evidence="4"/>